<evidence type="ECO:0000313" key="2">
    <source>
        <dbReference type="EMBL" id="CAD7084596.1"/>
    </source>
</evidence>
<protein>
    <recommendedName>
        <fullName evidence="4">Kazal-like domain-containing protein</fullName>
    </recommendedName>
</protein>
<gene>
    <name evidence="2" type="ORF">HERILL_LOCUS7483</name>
</gene>
<keyword evidence="3" id="KW-1185">Reference proteome</keyword>
<dbReference type="EMBL" id="LR899011">
    <property type="protein sequence ID" value="CAD7084596.1"/>
    <property type="molecule type" value="Genomic_DNA"/>
</dbReference>
<feature type="signal peptide" evidence="1">
    <location>
        <begin position="1"/>
        <end position="18"/>
    </location>
</feature>
<proteinExistence type="predicted"/>
<keyword evidence="1" id="KW-0732">Signal</keyword>
<dbReference type="Proteomes" id="UP000594454">
    <property type="component" value="Chromosome 3"/>
</dbReference>
<organism evidence="2 3">
    <name type="scientific">Hermetia illucens</name>
    <name type="common">Black soldier fly</name>
    <dbReference type="NCBI Taxonomy" id="343691"/>
    <lineage>
        <taxon>Eukaryota</taxon>
        <taxon>Metazoa</taxon>
        <taxon>Ecdysozoa</taxon>
        <taxon>Arthropoda</taxon>
        <taxon>Hexapoda</taxon>
        <taxon>Insecta</taxon>
        <taxon>Pterygota</taxon>
        <taxon>Neoptera</taxon>
        <taxon>Endopterygota</taxon>
        <taxon>Diptera</taxon>
        <taxon>Brachycera</taxon>
        <taxon>Stratiomyomorpha</taxon>
        <taxon>Stratiomyidae</taxon>
        <taxon>Hermetiinae</taxon>
        <taxon>Hermetia</taxon>
    </lineage>
</organism>
<accession>A0A7R8UPM8</accession>
<dbReference type="InParanoid" id="A0A7R8UPM8"/>
<evidence type="ECO:0000313" key="3">
    <source>
        <dbReference type="Proteomes" id="UP000594454"/>
    </source>
</evidence>
<reference evidence="2 3" key="1">
    <citation type="submission" date="2020-11" db="EMBL/GenBank/DDBJ databases">
        <authorList>
            <person name="Wallbank WR R."/>
            <person name="Pardo Diaz C."/>
            <person name="Kozak K."/>
            <person name="Martin S."/>
            <person name="Jiggins C."/>
            <person name="Moest M."/>
            <person name="Warren A I."/>
            <person name="Generalovic N T."/>
            <person name="Byers J.R.P. K."/>
            <person name="Montejo-Kovacevich G."/>
            <person name="Yen C E."/>
        </authorList>
    </citation>
    <scope>NUCLEOTIDE SEQUENCE [LARGE SCALE GENOMIC DNA]</scope>
</reference>
<dbReference type="OrthoDB" id="126772at2759"/>
<feature type="chain" id="PRO_5030625088" description="Kazal-like domain-containing protein" evidence="1">
    <location>
        <begin position="19"/>
        <end position="145"/>
    </location>
</feature>
<sequence length="145" mass="16564">MMILSSFFLSFLVILASAAKRLDLQPSLSTFPICAVRCAQVGSPVCAERNGVYKLFSTGCSKLSYYCNTGEEWKSVDMEYCYNNNIFPIVCTIQRKQYPVCAVNTSGGYRRFNNECQFLNYACVNYDQEWDRQMDCPEMVDVVQV</sequence>
<name>A0A7R8UPM8_HERIL</name>
<evidence type="ECO:0008006" key="4">
    <source>
        <dbReference type="Google" id="ProtNLM"/>
    </source>
</evidence>
<dbReference type="AlphaFoldDB" id="A0A7R8UPM8"/>
<evidence type="ECO:0000256" key="1">
    <source>
        <dbReference type="SAM" id="SignalP"/>
    </source>
</evidence>